<dbReference type="EMBL" id="SUYD01000003">
    <property type="protein sequence ID" value="MBE6265461.1"/>
    <property type="molecule type" value="Genomic_DNA"/>
</dbReference>
<feature type="chain" id="PRO_5036933341" description="NVEALA protein" evidence="1">
    <location>
        <begin position="25"/>
        <end position="109"/>
    </location>
</feature>
<sequence>MKKKKKMEKKVFKSLFCLTSLVVAGSLCYHTFIEEHSNKTVMCQMVLDNVNALSEPDEASAGRIYTCYNKISSNEAYGAKFNTVYCANCASLPVTKVWEESMCRIENKK</sequence>
<name>A0A928GGV3_XYLRU</name>
<feature type="signal peptide" evidence="1">
    <location>
        <begin position="1"/>
        <end position="24"/>
    </location>
</feature>
<proteinExistence type="predicted"/>
<accession>A0A928GGV3</accession>
<comment type="caution">
    <text evidence="2">The sequence shown here is derived from an EMBL/GenBank/DDBJ whole genome shotgun (WGS) entry which is preliminary data.</text>
</comment>
<evidence type="ECO:0000256" key="1">
    <source>
        <dbReference type="SAM" id="SignalP"/>
    </source>
</evidence>
<evidence type="ECO:0008006" key="4">
    <source>
        <dbReference type="Google" id="ProtNLM"/>
    </source>
</evidence>
<organism evidence="2 3">
    <name type="scientific">Xylanibacter ruminicola</name>
    <name type="common">Prevotella ruminicola</name>
    <dbReference type="NCBI Taxonomy" id="839"/>
    <lineage>
        <taxon>Bacteria</taxon>
        <taxon>Pseudomonadati</taxon>
        <taxon>Bacteroidota</taxon>
        <taxon>Bacteroidia</taxon>
        <taxon>Bacteroidales</taxon>
        <taxon>Prevotellaceae</taxon>
        <taxon>Xylanibacter</taxon>
    </lineage>
</organism>
<protein>
    <recommendedName>
        <fullName evidence="4">NVEALA protein</fullName>
    </recommendedName>
</protein>
<keyword evidence="1" id="KW-0732">Signal</keyword>
<evidence type="ECO:0000313" key="3">
    <source>
        <dbReference type="Proteomes" id="UP000763088"/>
    </source>
</evidence>
<dbReference type="AlphaFoldDB" id="A0A928GGV3"/>
<reference evidence="2" key="1">
    <citation type="submission" date="2019-04" db="EMBL/GenBank/DDBJ databases">
        <title>Evolution of Biomass-Degrading Anaerobic Consortia Revealed by Metagenomics.</title>
        <authorList>
            <person name="Peng X."/>
        </authorList>
    </citation>
    <scope>NUCLEOTIDE SEQUENCE</scope>
    <source>
        <strain evidence="2">SIG141</strain>
    </source>
</reference>
<evidence type="ECO:0000313" key="2">
    <source>
        <dbReference type="EMBL" id="MBE6265461.1"/>
    </source>
</evidence>
<dbReference type="Proteomes" id="UP000763088">
    <property type="component" value="Unassembled WGS sequence"/>
</dbReference>
<gene>
    <name evidence="2" type="ORF">E7102_03165</name>
</gene>